<dbReference type="InterPro" id="IPR001915">
    <property type="entry name" value="Peptidase_M48"/>
</dbReference>
<dbReference type="Pfam" id="PF01435">
    <property type="entry name" value="Peptidase_M48"/>
    <property type="match status" value="1"/>
</dbReference>
<keyword evidence="10" id="KW-1185">Reference proteome</keyword>
<keyword evidence="3" id="KW-0479">Metal-binding</keyword>
<name>A0A9X3EBD8_9GAMM</name>
<dbReference type="EC" id="3.4.24.-" evidence="9"/>
<dbReference type="Proteomes" id="UP001150830">
    <property type="component" value="Unassembled WGS sequence"/>
</dbReference>
<keyword evidence="5" id="KW-0862">Zinc</keyword>
<comment type="caution">
    <text evidence="9">The sequence shown here is derived from an EMBL/GenBank/DDBJ whole genome shotgun (WGS) entry which is preliminary data.</text>
</comment>
<keyword evidence="2" id="KW-0645">Protease</keyword>
<evidence type="ECO:0000259" key="8">
    <source>
        <dbReference type="Pfam" id="PF01435"/>
    </source>
</evidence>
<dbReference type="PANTHER" id="PTHR22726:SF1">
    <property type="entry name" value="METALLOENDOPEPTIDASE OMA1, MITOCHONDRIAL"/>
    <property type="match status" value="1"/>
</dbReference>
<evidence type="ECO:0000256" key="7">
    <source>
        <dbReference type="SAM" id="MobiDB-lite"/>
    </source>
</evidence>
<dbReference type="Gene3D" id="3.30.2010.10">
    <property type="entry name" value="Metalloproteases ('zincins'), catalytic domain"/>
    <property type="match status" value="1"/>
</dbReference>
<organism evidence="9 10">
    <name type="scientific">Parathalassolituus penaei</name>
    <dbReference type="NCBI Taxonomy" id="2997323"/>
    <lineage>
        <taxon>Bacteria</taxon>
        <taxon>Pseudomonadati</taxon>
        <taxon>Pseudomonadota</taxon>
        <taxon>Gammaproteobacteria</taxon>
        <taxon>Oceanospirillales</taxon>
        <taxon>Oceanospirillaceae</taxon>
        <taxon>Parathalassolituus</taxon>
    </lineage>
</organism>
<evidence type="ECO:0000256" key="2">
    <source>
        <dbReference type="ARBA" id="ARBA00022670"/>
    </source>
</evidence>
<evidence type="ECO:0000313" key="9">
    <source>
        <dbReference type="EMBL" id="MCY0963625.1"/>
    </source>
</evidence>
<reference evidence="9" key="1">
    <citation type="submission" date="2022-11" db="EMBL/GenBank/DDBJ databases">
        <title>Parathalassolutuus dongxingensis gen. nov., sp. nov., a novel member of family Oceanospirillaceae isolated from a coastal shrimp pond in Guangxi, China.</title>
        <authorList>
            <person name="Chen H."/>
        </authorList>
    </citation>
    <scope>NUCLEOTIDE SEQUENCE</scope>
    <source>
        <strain evidence="9">G-43</strain>
    </source>
</reference>
<dbReference type="InterPro" id="IPR011990">
    <property type="entry name" value="TPR-like_helical_dom_sf"/>
</dbReference>
<evidence type="ECO:0000256" key="4">
    <source>
        <dbReference type="ARBA" id="ARBA00022801"/>
    </source>
</evidence>
<dbReference type="EMBL" id="JAPNOA010000003">
    <property type="protein sequence ID" value="MCY0963625.1"/>
    <property type="molecule type" value="Genomic_DNA"/>
</dbReference>
<dbReference type="GO" id="GO:0004222">
    <property type="term" value="F:metalloendopeptidase activity"/>
    <property type="evidence" value="ECO:0007669"/>
    <property type="project" value="InterPro"/>
</dbReference>
<evidence type="ECO:0000256" key="3">
    <source>
        <dbReference type="ARBA" id="ARBA00022723"/>
    </source>
</evidence>
<dbReference type="PANTHER" id="PTHR22726">
    <property type="entry name" value="METALLOENDOPEPTIDASE OMA1"/>
    <property type="match status" value="1"/>
</dbReference>
<feature type="region of interest" description="Disordered" evidence="7">
    <location>
        <begin position="464"/>
        <end position="484"/>
    </location>
</feature>
<dbReference type="SUPFAM" id="SSF48452">
    <property type="entry name" value="TPR-like"/>
    <property type="match status" value="1"/>
</dbReference>
<feature type="domain" description="Peptidase M48" evidence="8">
    <location>
        <begin position="64"/>
        <end position="250"/>
    </location>
</feature>
<gene>
    <name evidence="9" type="ORF">OUO13_00265</name>
</gene>
<evidence type="ECO:0000256" key="6">
    <source>
        <dbReference type="ARBA" id="ARBA00023049"/>
    </source>
</evidence>
<proteinExistence type="predicted"/>
<dbReference type="RefSeq" id="WP_283171844.1">
    <property type="nucleotide sequence ID" value="NZ_JAPNOA010000003.1"/>
</dbReference>
<accession>A0A9X3EBD8</accession>
<dbReference type="AlphaFoldDB" id="A0A9X3EBD8"/>
<evidence type="ECO:0000256" key="1">
    <source>
        <dbReference type="ARBA" id="ARBA00001947"/>
    </source>
</evidence>
<evidence type="ECO:0000256" key="5">
    <source>
        <dbReference type="ARBA" id="ARBA00022833"/>
    </source>
</evidence>
<dbReference type="Gene3D" id="1.25.40.10">
    <property type="entry name" value="Tetratricopeptide repeat domain"/>
    <property type="match status" value="1"/>
</dbReference>
<dbReference type="GO" id="GO:0046872">
    <property type="term" value="F:metal ion binding"/>
    <property type="evidence" value="ECO:0007669"/>
    <property type="project" value="UniProtKB-KW"/>
</dbReference>
<comment type="cofactor">
    <cofactor evidence="1">
        <name>Zn(2+)</name>
        <dbReference type="ChEBI" id="CHEBI:29105"/>
    </cofactor>
</comment>
<dbReference type="InterPro" id="IPR051156">
    <property type="entry name" value="Mito/Outer_Membr_Metalloprot"/>
</dbReference>
<keyword evidence="6 9" id="KW-0482">Metalloprotease</keyword>
<keyword evidence="4 9" id="KW-0378">Hydrolase</keyword>
<sequence length="484" mass="53343">MNRTLVCILLGACAATAHVQADQLPSLGDSSSSYVSLEDEYRLGRDWLRQLRANTQPIEDPLLEEFIENTVYKLLPFADMPQKEFEFIMIDKRELNAFAAPGGIIGVNFGLFLFSEDEDELAAVLAHELAHLGQRHYARGVEQAQQQEPVAIATLLASLLLIATNHADAGFAGLMAGQAANIQNQLAYSRDWEREADRIGIRTLAASGMDPEAMPSMFEQMQNSQRIGEAPPEFLLTHPLTGSRIADAADRAAQYPTEPRLVGIDFLVLKQEAQMRYQLNPEQAQAEYLTTLDKPGISDALKGASLCSLASLALKQNQPQKAIDWLNQVPANLQREPVVLSRLARAKAQTGQLDDAIRLLRQQQVYRPNSYVLADTLADILDNGGRSREATTVLKDLSNQRPGNPLIWKKLSIAAAHADQQVTAYQANAEYLYLTGDDARAASQLDMAIQAAAKSGDFMRQEALKERLRQITGSTDPKAPPRRS</sequence>
<evidence type="ECO:0000313" key="10">
    <source>
        <dbReference type="Proteomes" id="UP001150830"/>
    </source>
</evidence>
<dbReference type="GO" id="GO:0051603">
    <property type="term" value="P:proteolysis involved in protein catabolic process"/>
    <property type="evidence" value="ECO:0007669"/>
    <property type="project" value="TreeGrafter"/>
</dbReference>
<dbReference type="GO" id="GO:0016020">
    <property type="term" value="C:membrane"/>
    <property type="evidence" value="ECO:0007669"/>
    <property type="project" value="TreeGrafter"/>
</dbReference>
<protein>
    <submittedName>
        <fullName evidence="9">M48 family metalloprotease</fullName>
        <ecNumber evidence="9">3.4.24.-</ecNumber>
    </submittedName>
</protein>